<reference evidence="3" key="1">
    <citation type="submission" date="2023-06" db="EMBL/GenBank/DDBJ databases">
        <title>SYSU T00b26.</title>
        <authorList>
            <person name="Gao L."/>
            <person name="Fang B.-Z."/>
            <person name="Li W.-J."/>
        </authorList>
    </citation>
    <scope>NUCLEOTIDE SEQUENCE</scope>
    <source>
        <strain evidence="3">SYSU T00b26</strain>
    </source>
</reference>
<dbReference type="Proteomes" id="UP001172738">
    <property type="component" value="Unassembled WGS sequence"/>
</dbReference>
<evidence type="ECO:0000256" key="2">
    <source>
        <dbReference type="SAM" id="Phobius"/>
    </source>
</evidence>
<comment type="caution">
    <text evidence="3">The sequence shown here is derived from an EMBL/GenBank/DDBJ whole genome shotgun (WGS) entry which is preliminary data.</text>
</comment>
<keyword evidence="2" id="KW-0472">Membrane</keyword>
<name>A0ABT8G2U6_9MICO</name>
<proteinExistence type="predicted"/>
<evidence type="ECO:0000313" key="4">
    <source>
        <dbReference type="Proteomes" id="UP001172738"/>
    </source>
</evidence>
<evidence type="ECO:0000256" key="1">
    <source>
        <dbReference type="SAM" id="MobiDB-lite"/>
    </source>
</evidence>
<feature type="compositionally biased region" description="Polar residues" evidence="1">
    <location>
        <begin position="77"/>
        <end position="111"/>
    </location>
</feature>
<keyword evidence="4" id="KW-1185">Reference proteome</keyword>
<sequence length="335" mass="35554">MSDQTPANWVTDPTDPTGARRRYWDGSQWTDWVMLPGQEQPTQLSVADAQAAAANHAAAPQATTPDPAAAQPADAHMQSSPTERIEYTSTPDAQSIPYTTVPDSTMSQSGYAAQPAEPKKSRTGLILGIVGGVVALLILGGVLAGIAANRATSALEDAAQEVVDEWEDAVDDLATAEPFQTEDSTTEEEPADDSDDSNAPADGTVVSPQEVAAMSRGDYTAYAASVQTAMSEQEWDGMFYLVDGDTAGDLYVGMLNTIGSDSFTDDEALDLAYAACQGMTDETMADATTYGEFINDVLTDQGYDIFEDVDALMATSFAYVLCPEWTDTILDMGNL</sequence>
<feature type="compositionally biased region" description="Low complexity" evidence="1">
    <location>
        <begin position="47"/>
        <end position="75"/>
    </location>
</feature>
<organism evidence="3 4">
    <name type="scientific">Demequina zhanjiangensis</name>
    <dbReference type="NCBI Taxonomy" id="3051659"/>
    <lineage>
        <taxon>Bacteria</taxon>
        <taxon>Bacillati</taxon>
        <taxon>Actinomycetota</taxon>
        <taxon>Actinomycetes</taxon>
        <taxon>Micrococcales</taxon>
        <taxon>Demequinaceae</taxon>
        <taxon>Demequina</taxon>
    </lineage>
</organism>
<keyword evidence="2" id="KW-1133">Transmembrane helix</keyword>
<feature type="region of interest" description="Disordered" evidence="1">
    <location>
        <begin position="1"/>
        <end position="22"/>
    </location>
</feature>
<protein>
    <recommendedName>
        <fullName evidence="5">DUF2510 domain-containing protein</fullName>
    </recommendedName>
</protein>
<feature type="region of interest" description="Disordered" evidence="1">
    <location>
        <begin position="40"/>
        <end position="116"/>
    </location>
</feature>
<accession>A0ABT8G2U6</accession>
<evidence type="ECO:0000313" key="3">
    <source>
        <dbReference type="EMBL" id="MDN4473471.1"/>
    </source>
</evidence>
<gene>
    <name evidence="3" type="ORF">QQX04_10755</name>
</gene>
<feature type="compositionally biased region" description="Acidic residues" evidence="1">
    <location>
        <begin position="184"/>
        <end position="196"/>
    </location>
</feature>
<feature type="region of interest" description="Disordered" evidence="1">
    <location>
        <begin position="175"/>
        <end position="204"/>
    </location>
</feature>
<evidence type="ECO:0008006" key="5">
    <source>
        <dbReference type="Google" id="ProtNLM"/>
    </source>
</evidence>
<dbReference type="EMBL" id="JAUHPV010000006">
    <property type="protein sequence ID" value="MDN4473471.1"/>
    <property type="molecule type" value="Genomic_DNA"/>
</dbReference>
<feature type="transmembrane region" description="Helical" evidence="2">
    <location>
        <begin position="125"/>
        <end position="148"/>
    </location>
</feature>
<dbReference type="RefSeq" id="WP_301129048.1">
    <property type="nucleotide sequence ID" value="NZ_JAUHPV010000006.1"/>
</dbReference>
<keyword evidence="2" id="KW-0812">Transmembrane</keyword>